<evidence type="ECO:0000313" key="4">
    <source>
        <dbReference type="Proteomes" id="UP000689967"/>
    </source>
</evidence>
<reference evidence="3 4" key="1">
    <citation type="submission" date="2021-01" db="EMBL/GenBank/DDBJ databases">
        <title>Roseomonas sp. nov, a bacterium isolated from an oil production mixture in Yumen Oilfield.</title>
        <authorList>
            <person name="Wu D."/>
        </authorList>
    </citation>
    <scope>NUCLEOTIDE SEQUENCE [LARGE SCALE GENOMIC DNA]</scope>
    <source>
        <strain evidence="3 4">ROY-5-3</strain>
    </source>
</reference>
<evidence type="ECO:0000256" key="1">
    <source>
        <dbReference type="ARBA" id="ARBA00006987"/>
    </source>
</evidence>
<dbReference type="PIRSF" id="PIRSF017082">
    <property type="entry name" value="YflP"/>
    <property type="match status" value="1"/>
</dbReference>
<dbReference type="InterPro" id="IPR005064">
    <property type="entry name" value="BUG"/>
</dbReference>
<feature type="chain" id="PRO_5047291268" evidence="2">
    <location>
        <begin position="23"/>
        <end position="328"/>
    </location>
</feature>
<keyword evidence="4" id="KW-1185">Reference proteome</keyword>
<dbReference type="Pfam" id="PF03401">
    <property type="entry name" value="TctC"/>
    <property type="match status" value="1"/>
</dbReference>
<comment type="caution">
    <text evidence="3">The sequence shown here is derived from an EMBL/GenBank/DDBJ whole genome shotgun (WGS) entry which is preliminary data.</text>
</comment>
<evidence type="ECO:0000256" key="2">
    <source>
        <dbReference type="SAM" id="SignalP"/>
    </source>
</evidence>
<organism evidence="3 4">
    <name type="scientific">Falsiroseomonas oleicola</name>
    <dbReference type="NCBI Taxonomy" id="2801474"/>
    <lineage>
        <taxon>Bacteria</taxon>
        <taxon>Pseudomonadati</taxon>
        <taxon>Pseudomonadota</taxon>
        <taxon>Alphaproteobacteria</taxon>
        <taxon>Acetobacterales</taxon>
        <taxon>Roseomonadaceae</taxon>
        <taxon>Falsiroseomonas</taxon>
    </lineage>
</organism>
<feature type="signal peptide" evidence="2">
    <location>
        <begin position="1"/>
        <end position="22"/>
    </location>
</feature>
<protein>
    <submittedName>
        <fullName evidence="3">Tripartite tricarboxylate transporter substrate binding protein</fullName>
    </submittedName>
</protein>
<sequence>MKLRHRLLLPLLALMGAAPAVAQDNWPSRPIEFLGGFPNGSGVDIYARRIAAPLSQALGVPVVVNNRVGAGGNIASAHVAQARPDGYLILFGTAGTHAINATLYRRLPFDPMRDVTHIAHLGDVPNVLITSMQHRPQYTDCAALVADAKARPGALNYASTGNGASTHLAGALFASTAGIDMLHIPFPGQGPAMASLLGGQTDLFFNQAGPSVGMIRQGAVRGLGVTTPQRLAALPDVPTIAEACNLPGFESTTWYGVFGPPGLPAPIQQRLNAEIRKIIEAPEFRDWLVNSQGIAPSTVRTPEEFRRVHEQDIARWGQIVRAAGAQVD</sequence>
<dbReference type="PANTHER" id="PTHR42928:SF5">
    <property type="entry name" value="BLR1237 PROTEIN"/>
    <property type="match status" value="1"/>
</dbReference>
<dbReference type="RefSeq" id="WP_216878747.1">
    <property type="nucleotide sequence ID" value="NZ_JAERQM010000009.1"/>
</dbReference>
<dbReference type="CDD" id="cd13578">
    <property type="entry name" value="PBP2_Bug27"/>
    <property type="match status" value="1"/>
</dbReference>
<accession>A0ABS6HHI3</accession>
<dbReference type="EMBL" id="JAERQM010000009">
    <property type="protein sequence ID" value="MBU8546730.1"/>
    <property type="molecule type" value="Genomic_DNA"/>
</dbReference>
<proteinExistence type="inferred from homology"/>
<name>A0ABS6HHI3_9PROT</name>
<dbReference type="PANTHER" id="PTHR42928">
    <property type="entry name" value="TRICARBOXYLATE-BINDING PROTEIN"/>
    <property type="match status" value="1"/>
</dbReference>
<dbReference type="Proteomes" id="UP000689967">
    <property type="component" value="Unassembled WGS sequence"/>
</dbReference>
<gene>
    <name evidence="3" type="ORF">JJQ90_23630</name>
</gene>
<evidence type="ECO:0000313" key="3">
    <source>
        <dbReference type="EMBL" id="MBU8546730.1"/>
    </source>
</evidence>
<comment type="similarity">
    <text evidence="1">Belongs to the UPF0065 (bug) family.</text>
</comment>
<keyword evidence="2" id="KW-0732">Signal</keyword>